<dbReference type="InterPro" id="IPR001155">
    <property type="entry name" value="OxRdtase_FMN_N"/>
</dbReference>
<name>A0ABQ8QAH4_9AGAR</name>
<reference evidence="7" key="1">
    <citation type="submission" date="2022-08" db="EMBL/GenBank/DDBJ databases">
        <authorList>
            <consortium name="DOE Joint Genome Institute"/>
            <person name="Min B."/>
            <person name="Riley R."/>
            <person name="Sierra-Patev S."/>
            <person name="Naranjo-Ortiz M."/>
            <person name="Looney B."/>
            <person name="Konkel Z."/>
            <person name="Slot J.C."/>
            <person name="Sakamoto Y."/>
            <person name="Steenwyk J.L."/>
            <person name="Rokas A."/>
            <person name="Carro J."/>
            <person name="Camarero S."/>
            <person name="Ferreira P."/>
            <person name="Molpeceres G."/>
            <person name="Ruiz-Duenas F.J."/>
            <person name="Serrano A."/>
            <person name="Henrissat B."/>
            <person name="Drula E."/>
            <person name="Hughes K.W."/>
            <person name="Mata J.L."/>
            <person name="Ishikawa N.K."/>
            <person name="Vargas-Isla R."/>
            <person name="Ushijima S."/>
            <person name="Smith C.A."/>
            <person name="Ahrendt S."/>
            <person name="Andreopoulos W."/>
            <person name="He G."/>
            <person name="Labutti K."/>
            <person name="Lipzen A."/>
            <person name="Ng V."/>
            <person name="Sandor L."/>
            <person name="Barry K."/>
            <person name="Martinez A.T."/>
            <person name="Xiao Y."/>
            <person name="Gibbons J.G."/>
            <person name="Terashima K."/>
            <person name="Hibbett D.S."/>
            <person name="Grigoriev I.V."/>
        </authorList>
    </citation>
    <scope>NUCLEOTIDE SEQUENCE</scope>
    <source>
        <strain evidence="7">TFB10827</strain>
    </source>
</reference>
<keyword evidence="3" id="KW-0288">FMN</keyword>
<evidence type="ECO:0000313" key="7">
    <source>
        <dbReference type="EMBL" id="KAJ3995542.1"/>
    </source>
</evidence>
<organism evidence="7 8">
    <name type="scientific">Lentinula boryana</name>
    <dbReference type="NCBI Taxonomy" id="40481"/>
    <lineage>
        <taxon>Eukaryota</taxon>
        <taxon>Fungi</taxon>
        <taxon>Dikarya</taxon>
        <taxon>Basidiomycota</taxon>
        <taxon>Agaricomycotina</taxon>
        <taxon>Agaricomycetes</taxon>
        <taxon>Agaricomycetidae</taxon>
        <taxon>Agaricales</taxon>
        <taxon>Marasmiineae</taxon>
        <taxon>Omphalotaceae</taxon>
        <taxon>Lentinula</taxon>
    </lineage>
</organism>
<evidence type="ECO:0000256" key="5">
    <source>
        <dbReference type="ARBA" id="ARBA00023002"/>
    </source>
</evidence>
<dbReference type="InterPro" id="IPR013785">
    <property type="entry name" value="Aldolase_TIM"/>
</dbReference>
<dbReference type="SUPFAM" id="SSF51395">
    <property type="entry name" value="FMN-linked oxidoreductases"/>
    <property type="match status" value="1"/>
</dbReference>
<comment type="cofactor">
    <cofactor evidence="1">
        <name>FMN</name>
        <dbReference type="ChEBI" id="CHEBI:58210"/>
    </cofactor>
</comment>
<evidence type="ECO:0000256" key="1">
    <source>
        <dbReference type="ARBA" id="ARBA00001917"/>
    </source>
</evidence>
<evidence type="ECO:0000256" key="3">
    <source>
        <dbReference type="ARBA" id="ARBA00022643"/>
    </source>
</evidence>
<comment type="caution">
    <text evidence="7">The sequence shown here is derived from an EMBL/GenBank/DDBJ whole genome shotgun (WGS) entry which is preliminary data.</text>
</comment>
<protein>
    <submittedName>
        <fullName evidence="7">NADH:flavin oxidoreductase</fullName>
    </submittedName>
</protein>
<accession>A0ABQ8QAH4</accession>
<dbReference type="PANTHER" id="PTHR43303:SF4">
    <property type="entry name" value="NADPH DEHYDROGENASE C23G7.10C-RELATED"/>
    <property type="match status" value="1"/>
</dbReference>
<dbReference type="PANTHER" id="PTHR43303">
    <property type="entry name" value="NADPH DEHYDROGENASE C23G7.10C-RELATED"/>
    <property type="match status" value="1"/>
</dbReference>
<evidence type="ECO:0000256" key="4">
    <source>
        <dbReference type="ARBA" id="ARBA00022857"/>
    </source>
</evidence>
<dbReference type="Proteomes" id="UP001163828">
    <property type="component" value="Unassembled WGS sequence"/>
</dbReference>
<dbReference type="Pfam" id="PF00724">
    <property type="entry name" value="Oxidored_FMN"/>
    <property type="match status" value="1"/>
</dbReference>
<keyword evidence="5" id="KW-0560">Oxidoreductase</keyword>
<dbReference type="EMBL" id="MU790649">
    <property type="protein sequence ID" value="KAJ3995542.1"/>
    <property type="molecule type" value="Genomic_DNA"/>
</dbReference>
<evidence type="ECO:0000313" key="8">
    <source>
        <dbReference type="Proteomes" id="UP001163828"/>
    </source>
</evidence>
<dbReference type="InterPro" id="IPR044152">
    <property type="entry name" value="YqjM-like"/>
</dbReference>
<keyword evidence="8" id="KW-1185">Reference proteome</keyword>
<keyword evidence="2" id="KW-0285">Flavoprotein</keyword>
<dbReference type="Gene3D" id="3.20.20.70">
    <property type="entry name" value="Aldolase class I"/>
    <property type="match status" value="1"/>
</dbReference>
<proteinExistence type="predicted"/>
<gene>
    <name evidence="7" type="ORF">F5050DRAFT_1766510</name>
</gene>
<sequence>MKFTNDAVSGVSGYFPQNNPEIGTPLEKTESVPLLFTPITIGNVTFKNRIFAAPMCQYSSDNGHATDWHLVHIGSIAARGVGAICMEATSVVPEGRISPEDAGLWTDSQMEPLKRIVNFAHAQGTKIGVQLAHAGRKASTYAPWVQHKAGSRNTASQEENGWPDEVFGPSPIPWSENYVEPKELTKDQLIEIEDAFIASIARCHKIGFDFIEIHGAHGYLLSSFVSPLSNVRSDEFGGQLCENRLRWPLRLIGGRCRAAWTKPLFVRISATDWAEGPEQENGAWKQFGIEQSRVYASEMYKLGVDLVHVSSGGNWSNQKITVGAGYHVPFAEYIKQAHPTQLVGVVGLIKDPKLAESYLQEGKADVIFLARALMRNPHWPLEAAEQLGVRVKAANQYERAFYRV</sequence>
<evidence type="ECO:0000256" key="2">
    <source>
        <dbReference type="ARBA" id="ARBA00022630"/>
    </source>
</evidence>
<keyword evidence="4" id="KW-0521">NADP</keyword>
<feature type="domain" description="NADH:flavin oxidoreductase/NADH oxidase N-terminal" evidence="6">
    <location>
        <begin position="35"/>
        <end position="387"/>
    </location>
</feature>
<dbReference type="CDD" id="cd02932">
    <property type="entry name" value="OYE_YqiM_FMN"/>
    <property type="match status" value="1"/>
</dbReference>
<evidence type="ECO:0000259" key="6">
    <source>
        <dbReference type="Pfam" id="PF00724"/>
    </source>
</evidence>